<dbReference type="GO" id="GO:0001046">
    <property type="term" value="F:core promoter sequence-specific DNA binding"/>
    <property type="evidence" value="ECO:0007669"/>
    <property type="project" value="TreeGrafter"/>
</dbReference>
<dbReference type="SUPFAM" id="SSF47113">
    <property type="entry name" value="Histone-fold"/>
    <property type="match status" value="1"/>
</dbReference>
<dbReference type="EMBL" id="BTRK01000006">
    <property type="protein sequence ID" value="GMR59101.1"/>
    <property type="molecule type" value="Genomic_DNA"/>
</dbReference>
<evidence type="ECO:0000313" key="5">
    <source>
        <dbReference type="EMBL" id="GMR59101.1"/>
    </source>
</evidence>
<accession>A0AAN5IDZ8</accession>
<organism evidence="5 6">
    <name type="scientific">Pristionchus mayeri</name>
    <dbReference type="NCBI Taxonomy" id="1317129"/>
    <lineage>
        <taxon>Eukaryota</taxon>
        <taxon>Metazoa</taxon>
        <taxon>Ecdysozoa</taxon>
        <taxon>Nematoda</taxon>
        <taxon>Chromadorea</taxon>
        <taxon>Rhabditida</taxon>
        <taxon>Rhabditina</taxon>
        <taxon>Diplogasteromorpha</taxon>
        <taxon>Diplogasteroidea</taxon>
        <taxon>Neodiplogasteridae</taxon>
        <taxon>Pristionchus</taxon>
    </lineage>
</organism>
<protein>
    <recommendedName>
        <fullName evidence="4">Transcription factor CBF/NF-Y/archaeal histone domain-containing protein</fullName>
    </recommendedName>
</protein>
<feature type="non-terminal residue" evidence="5">
    <location>
        <position position="306"/>
    </location>
</feature>
<gene>
    <name evidence="5" type="ORF">PMAYCL1PPCAC_29296</name>
</gene>
<feature type="compositionally biased region" description="Pro residues" evidence="3">
    <location>
        <begin position="71"/>
        <end position="81"/>
    </location>
</feature>
<proteinExistence type="predicted"/>
<dbReference type="CDD" id="cd22906">
    <property type="entry name" value="HFD_DRAP1"/>
    <property type="match status" value="1"/>
</dbReference>
<name>A0AAN5IDZ8_9BILA</name>
<feature type="compositionally biased region" description="Low complexity" evidence="3">
    <location>
        <begin position="82"/>
        <end position="92"/>
    </location>
</feature>
<evidence type="ECO:0000259" key="4">
    <source>
        <dbReference type="Pfam" id="PF00808"/>
    </source>
</evidence>
<dbReference type="AlphaFoldDB" id="A0AAN5IDZ8"/>
<evidence type="ECO:0000256" key="1">
    <source>
        <dbReference type="ARBA" id="ARBA00004123"/>
    </source>
</evidence>
<feature type="region of interest" description="Disordered" evidence="3">
    <location>
        <begin position="284"/>
        <end position="306"/>
    </location>
</feature>
<dbReference type="PANTHER" id="PTHR10252:SF5">
    <property type="entry name" value="DR1-ASSOCIATED COREPRESSOR"/>
    <property type="match status" value="1"/>
</dbReference>
<comment type="caution">
    <text evidence="5">The sequence shown here is derived from an EMBL/GenBank/DDBJ whole genome shotgun (WGS) entry which is preliminary data.</text>
</comment>
<dbReference type="InterPro" id="IPR003958">
    <property type="entry name" value="CBFA_NFYB_domain"/>
</dbReference>
<dbReference type="InterPro" id="IPR050568">
    <property type="entry name" value="Transcr_DNA_Rep_Reg"/>
</dbReference>
<evidence type="ECO:0000313" key="6">
    <source>
        <dbReference type="Proteomes" id="UP001328107"/>
    </source>
</evidence>
<dbReference type="GO" id="GO:0017054">
    <property type="term" value="C:negative cofactor 2 complex"/>
    <property type="evidence" value="ECO:0007669"/>
    <property type="project" value="TreeGrafter"/>
</dbReference>
<keyword evidence="6" id="KW-1185">Reference proteome</keyword>
<comment type="subcellular location">
    <subcellularLocation>
        <location evidence="1">Nucleus</location>
    </subcellularLocation>
</comment>
<sequence>MSLLPDATYAISSDGLPPLHSSQLSQMQHQLDPTMQSAITQQSYMMSPPVGLPSMAFHAYSAHPSTSSPITPSPLSSPPCSAPAVPSSSAGPLKRRRFSGAKIQPTRIKKVMQSDEEIGRMVASVPVAVGRSMEHFAEKFLVAASQVVTNTGARTLAPHHLKLAMLATPHFAFLEPILREVGVPARAGEAYHYPPQATLPQADECVRMELNRCVPPTPNAPLDATPISSSAYPPMMTAELNPYAMHNPYFFSPLHQQQPFDPLTGMGQMMGGVPASLPHQSPTLVGCALSPLSSPSGTAPPTGGRR</sequence>
<feature type="region of interest" description="Disordered" evidence="3">
    <location>
        <begin position="62"/>
        <end position="99"/>
    </location>
</feature>
<evidence type="ECO:0000256" key="3">
    <source>
        <dbReference type="SAM" id="MobiDB-lite"/>
    </source>
</evidence>
<feature type="domain" description="Transcription factor CBF/NF-Y/archaeal histone" evidence="4">
    <location>
        <begin position="102"/>
        <end position="165"/>
    </location>
</feature>
<reference evidence="6" key="1">
    <citation type="submission" date="2022-10" db="EMBL/GenBank/DDBJ databases">
        <title>Genome assembly of Pristionchus species.</title>
        <authorList>
            <person name="Yoshida K."/>
            <person name="Sommer R.J."/>
        </authorList>
    </citation>
    <scope>NUCLEOTIDE SEQUENCE [LARGE SCALE GENOMIC DNA]</scope>
    <source>
        <strain evidence="6">RS5460</strain>
    </source>
</reference>
<dbReference type="GO" id="GO:0046982">
    <property type="term" value="F:protein heterodimerization activity"/>
    <property type="evidence" value="ECO:0007669"/>
    <property type="project" value="InterPro"/>
</dbReference>
<dbReference type="Gene3D" id="1.10.20.10">
    <property type="entry name" value="Histone, subunit A"/>
    <property type="match status" value="1"/>
</dbReference>
<evidence type="ECO:0000256" key="2">
    <source>
        <dbReference type="ARBA" id="ARBA00023242"/>
    </source>
</evidence>
<dbReference type="InterPro" id="IPR009072">
    <property type="entry name" value="Histone-fold"/>
</dbReference>
<dbReference type="Proteomes" id="UP001328107">
    <property type="component" value="Unassembled WGS sequence"/>
</dbReference>
<keyword evidence="2" id="KW-0539">Nucleus</keyword>
<dbReference type="GO" id="GO:0016251">
    <property type="term" value="F:RNA polymerase II general transcription initiation factor activity"/>
    <property type="evidence" value="ECO:0007669"/>
    <property type="project" value="TreeGrafter"/>
</dbReference>
<dbReference type="PANTHER" id="PTHR10252">
    <property type="entry name" value="HISTONE-LIKE TRANSCRIPTION FACTOR CCAAT-RELATED"/>
    <property type="match status" value="1"/>
</dbReference>
<dbReference type="Pfam" id="PF00808">
    <property type="entry name" value="CBFD_NFYB_HMF"/>
    <property type="match status" value="1"/>
</dbReference>